<comment type="subunit">
    <text evidence="10">Monomer.</text>
</comment>
<comment type="caution">
    <text evidence="10">Lacks conserved residue(s) required for the propagation of feature annotation.</text>
</comment>
<evidence type="ECO:0000256" key="8">
    <source>
        <dbReference type="ARBA" id="ARBA00022842"/>
    </source>
</evidence>
<evidence type="ECO:0000313" key="16">
    <source>
        <dbReference type="Proteomes" id="UP000309872"/>
    </source>
</evidence>
<dbReference type="Gene3D" id="1.10.20.140">
    <property type="match status" value="1"/>
</dbReference>
<evidence type="ECO:0000256" key="4">
    <source>
        <dbReference type="ARBA" id="ARBA00022679"/>
    </source>
</evidence>
<dbReference type="GO" id="GO:0052381">
    <property type="term" value="F:tRNA dimethylallyltransferase activity"/>
    <property type="evidence" value="ECO:0007669"/>
    <property type="project" value="UniProtKB-UniRule"/>
</dbReference>
<dbReference type="EC" id="2.5.1.75" evidence="10"/>
<accession>A0A4U0GYH0</accession>
<evidence type="ECO:0000256" key="12">
    <source>
        <dbReference type="RuleBase" id="RU003784"/>
    </source>
</evidence>
<comment type="catalytic activity">
    <reaction evidence="9 10 11">
        <text>adenosine(37) in tRNA + dimethylallyl diphosphate = N(6)-dimethylallyladenosine(37) in tRNA + diphosphate</text>
        <dbReference type="Rhea" id="RHEA:26482"/>
        <dbReference type="Rhea" id="RHEA-COMP:10162"/>
        <dbReference type="Rhea" id="RHEA-COMP:10375"/>
        <dbReference type="ChEBI" id="CHEBI:33019"/>
        <dbReference type="ChEBI" id="CHEBI:57623"/>
        <dbReference type="ChEBI" id="CHEBI:74411"/>
        <dbReference type="ChEBI" id="CHEBI:74415"/>
        <dbReference type="EC" id="2.5.1.75"/>
    </reaction>
</comment>
<keyword evidence="5 10" id="KW-0819">tRNA processing</keyword>
<comment type="cofactor">
    <cofactor evidence="1 10">
        <name>Mg(2+)</name>
        <dbReference type="ChEBI" id="CHEBI:18420"/>
    </cofactor>
</comment>
<protein>
    <recommendedName>
        <fullName evidence="10">tRNA dimethylallyltransferase</fullName>
        <ecNumber evidence="10">2.5.1.75</ecNumber>
    </recommendedName>
    <alternativeName>
        <fullName evidence="10">Dimethylallyl diphosphate:tRNA dimethylallyltransferase</fullName>
        <shortName evidence="10">DMAPP:tRNA dimethylallyltransferase</shortName>
        <shortName evidence="10">DMATase</shortName>
    </alternativeName>
    <alternativeName>
        <fullName evidence="10">Isopentenyl-diphosphate:tRNA isopentenyltransferase</fullName>
        <shortName evidence="10">IPP transferase</shortName>
        <shortName evidence="10">IPPT</shortName>
        <shortName evidence="10">IPTase</shortName>
    </alternativeName>
</protein>
<proteinExistence type="inferred from homology"/>
<feature type="binding site" evidence="10">
    <location>
        <begin position="36"/>
        <end position="43"/>
    </location>
    <ligand>
        <name>ATP</name>
        <dbReference type="ChEBI" id="CHEBI:30616"/>
    </ligand>
</feature>
<dbReference type="RefSeq" id="WP_136821321.1">
    <property type="nucleotide sequence ID" value="NZ_BMJX01000004.1"/>
</dbReference>
<dbReference type="FunFam" id="1.10.20.140:FF:000001">
    <property type="entry name" value="tRNA dimethylallyltransferase"/>
    <property type="match status" value="1"/>
</dbReference>
<dbReference type="SUPFAM" id="SSF52540">
    <property type="entry name" value="P-loop containing nucleoside triphosphate hydrolases"/>
    <property type="match status" value="2"/>
</dbReference>
<dbReference type="AlphaFoldDB" id="A0A4U0GYH0"/>
<dbReference type="HAMAP" id="MF_00185">
    <property type="entry name" value="IPP_trans"/>
    <property type="match status" value="1"/>
</dbReference>
<reference evidence="15 16" key="1">
    <citation type="submission" date="2019-04" db="EMBL/GenBank/DDBJ databases">
        <title>Sphingobacterium olei sp. nov., isolated from oil-contaminated soil.</title>
        <authorList>
            <person name="Liu B."/>
        </authorList>
    </citation>
    <scope>NUCLEOTIDE SEQUENCE [LARGE SCALE GENOMIC DNA]</scope>
    <source>
        <strain evidence="15 16">Y3L14</strain>
    </source>
</reference>
<evidence type="ECO:0000256" key="3">
    <source>
        <dbReference type="ARBA" id="ARBA00005842"/>
    </source>
</evidence>
<dbReference type="Proteomes" id="UP000309872">
    <property type="component" value="Unassembled WGS sequence"/>
</dbReference>
<feature type="site" description="Interaction with substrate tRNA" evidence="10">
    <location>
        <position position="127"/>
    </location>
</feature>
<feature type="binding site" evidence="10">
    <location>
        <begin position="38"/>
        <end position="43"/>
    </location>
    <ligand>
        <name>substrate</name>
    </ligand>
</feature>
<keyword evidence="16" id="KW-1185">Reference proteome</keyword>
<keyword evidence="6 10" id="KW-0547">Nucleotide-binding</keyword>
<evidence type="ECO:0000256" key="6">
    <source>
        <dbReference type="ARBA" id="ARBA00022741"/>
    </source>
</evidence>
<feature type="region of interest" description="Interaction with substrate tRNA" evidence="10">
    <location>
        <begin position="185"/>
        <end position="189"/>
    </location>
</feature>
<comment type="function">
    <text evidence="2 10 12">Catalyzes the transfer of a dimethylallyl group onto the adenine at position 37 in tRNAs that read codons beginning with uridine, leading to the formation of N6-(dimethylallyl)adenosine (i(6)A).</text>
</comment>
<evidence type="ECO:0000256" key="1">
    <source>
        <dbReference type="ARBA" id="ARBA00001946"/>
    </source>
</evidence>
<feature type="region of interest" description="Disordered" evidence="14">
    <location>
        <begin position="1"/>
        <end position="22"/>
    </location>
</feature>
<keyword evidence="8 10" id="KW-0460">Magnesium</keyword>
<evidence type="ECO:0000256" key="14">
    <source>
        <dbReference type="SAM" id="MobiDB-lite"/>
    </source>
</evidence>
<keyword evidence="7 10" id="KW-0067">ATP-binding</keyword>
<dbReference type="InterPro" id="IPR018022">
    <property type="entry name" value="IPT"/>
</dbReference>
<evidence type="ECO:0000256" key="11">
    <source>
        <dbReference type="RuleBase" id="RU003783"/>
    </source>
</evidence>
<sequence length="333" mass="37790">MKKRKVEKRNHKNSEEKKVISTPNPAANKTLVVVVGPTAVGKTATAISLAQHFSTEIISADSRQFYREMNIGTAKPSAEELAAAPHHFIDSHSIEEAYSAGDFERDVLDLLKQLFQKHDTVIMVGGSGLFVRAVCEGLDNFPKAPQGVRDRLNQDLTQQGIEPLQQRLLQVDPAYYASIDSSNPQRVVRALEVYEATGNPISYYQKNNTVKRPFNIITIGLNTGREKLYERINIRVDHMMAMGLLEEVKSLRTHRDKPALLTVGYAELFDYLDGNISVLEAVDKIKQNSRRYAKRQITWFKKYGDTKWFEPDEIEEIVAYLNLSVYNKKSQTE</sequence>
<dbReference type="NCBIfam" id="TIGR00174">
    <property type="entry name" value="miaA"/>
    <property type="match status" value="1"/>
</dbReference>
<keyword evidence="4 10" id="KW-0808">Transferase</keyword>
<evidence type="ECO:0000256" key="13">
    <source>
        <dbReference type="RuleBase" id="RU003785"/>
    </source>
</evidence>
<dbReference type="InterPro" id="IPR039657">
    <property type="entry name" value="Dimethylallyltransferase"/>
</dbReference>
<dbReference type="PANTHER" id="PTHR11088:SF60">
    <property type="entry name" value="TRNA DIMETHYLALLYLTRANSFERASE"/>
    <property type="match status" value="1"/>
</dbReference>
<name>A0A4U0GYH0_9SPHI</name>
<evidence type="ECO:0000256" key="7">
    <source>
        <dbReference type="ARBA" id="ARBA00022840"/>
    </source>
</evidence>
<evidence type="ECO:0000256" key="10">
    <source>
        <dbReference type="HAMAP-Rule" id="MF_00185"/>
    </source>
</evidence>
<dbReference type="GO" id="GO:0005524">
    <property type="term" value="F:ATP binding"/>
    <property type="evidence" value="ECO:0007669"/>
    <property type="project" value="UniProtKB-UniRule"/>
</dbReference>
<feature type="region of interest" description="Interaction with substrate tRNA" evidence="10">
    <location>
        <begin position="61"/>
        <end position="64"/>
    </location>
</feature>
<dbReference type="Gene3D" id="3.40.50.300">
    <property type="entry name" value="P-loop containing nucleotide triphosphate hydrolases"/>
    <property type="match status" value="1"/>
</dbReference>
<dbReference type="GO" id="GO:0006400">
    <property type="term" value="P:tRNA modification"/>
    <property type="evidence" value="ECO:0007669"/>
    <property type="project" value="TreeGrafter"/>
</dbReference>
<evidence type="ECO:0000313" key="15">
    <source>
        <dbReference type="EMBL" id="TJY64261.1"/>
    </source>
</evidence>
<comment type="caution">
    <text evidence="15">The sequence shown here is derived from an EMBL/GenBank/DDBJ whole genome shotgun (WGS) entry which is preliminary data.</text>
</comment>
<dbReference type="InterPro" id="IPR027417">
    <property type="entry name" value="P-loop_NTPase"/>
</dbReference>
<dbReference type="OrthoDB" id="9776390at2"/>
<dbReference type="Pfam" id="PF01715">
    <property type="entry name" value="IPPT"/>
    <property type="match status" value="1"/>
</dbReference>
<organism evidence="15 16">
    <name type="scientific">Sphingobacterium alkalisoli</name>
    <dbReference type="NCBI Taxonomy" id="1874115"/>
    <lineage>
        <taxon>Bacteria</taxon>
        <taxon>Pseudomonadati</taxon>
        <taxon>Bacteroidota</taxon>
        <taxon>Sphingobacteriia</taxon>
        <taxon>Sphingobacteriales</taxon>
        <taxon>Sphingobacteriaceae</taxon>
        <taxon>Sphingobacterium</taxon>
    </lineage>
</organism>
<feature type="site" description="Interaction with substrate tRNA" evidence="10">
    <location>
        <position position="149"/>
    </location>
</feature>
<gene>
    <name evidence="10 15" type="primary">miaA</name>
    <name evidence="15" type="ORF">FAZ19_13695</name>
</gene>
<evidence type="ECO:0000256" key="5">
    <source>
        <dbReference type="ARBA" id="ARBA00022694"/>
    </source>
</evidence>
<evidence type="ECO:0000256" key="9">
    <source>
        <dbReference type="ARBA" id="ARBA00049563"/>
    </source>
</evidence>
<comment type="similarity">
    <text evidence="3 10 13">Belongs to the IPP transferase family.</text>
</comment>
<dbReference type="PANTHER" id="PTHR11088">
    <property type="entry name" value="TRNA DIMETHYLALLYLTRANSFERASE"/>
    <property type="match status" value="1"/>
</dbReference>
<evidence type="ECO:0000256" key="2">
    <source>
        <dbReference type="ARBA" id="ARBA00003213"/>
    </source>
</evidence>
<dbReference type="EMBL" id="SUKA01000004">
    <property type="protein sequence ID" value="TJY64261.1"/>
    <property type="molecule type" value="Genomic_DNA"/>
</dbReference>
<feature type="compositionally biased region" description="Basic residues" evidence="14">
    <location>
        <begin position="1"/>
        <end position="11"/>
    </location>
</feature>